<dbReference type="NCBIfam" id="TIGR01777">
    <property type="entry name" value="yfcH"/>
    <property type="match status" value="1"/>
</dbReference>
<evidence type="ECO:0000259" key="3">
    <source>
        <dbReference type="Pfam" id="PF08338"/>
    </source>
</evidence>
<dbReference type="eggNOG" id="COG1090">
    <property type="taxonomic scope" value="Bacteria"/>
</dbReference>
<dbReference type="PANTHER" id="PTHR11092">
    <property type="entry name" value="SUGAR NUCLEOTIDE EPIMERASE RELATED"/>
    <property type="match status" value="1"/>
</dbReference>
<dbReference type="AlphaFoldDB" id="A0A0M2PVQ1"/>
<evidence type="ECO:0000259" key="2">
    <source>
        <dbReference type="Pfam" id="PF01370"/>
    </source>
</evidence>
<dbReference type="STRING" id="317619.GCA_000332315_02593"/>
<dbReference type="InterPro" id="IPR036291">
    <property type="entry name" value="NAD(P)-bd_dom_sf"/>
</dbReference>
<dbReference type="CDD" id="cd05242">
    <property type="entry name" value="SDR_a8"/>
    <property type="match status" value="1"/>
</dbReference>
<evidence type="ECO:0000313" key="4">
    <source>
        <dbReference type="EMBL" id="KKI98441.1"/>
    </source>
</evidence>
<dbReference type="PANTHER" id="PTHR11092:SF0">
    <property type="entry name" value="EPIMERASE FAMILY PROTEIN SDR39U1"/>
    <property type="match status" value="1"/>
</dbReference>
<accession>A0A0M2PVQ1</accession>
<comment type="similarity">
    <text evidence="1">Belongs to the NAD(P)-dependent epimerase/dehydratase family. SDR39U1 subfamily.</text>
</comment>
<protein>
    <submittedName>
        <fullName evidence="4">Multidrug MFS transporter</fullName>
    </submittedName>
</protein>
<evidence type="ECO:0000313" key="5">
    <source>
        <dbReference type="Proteomes" id="UP000034681"/>
    </source>
</evidence>
<name>A0A0M2PVQ1_PROHO</name>
<feature type="domain" description="NAD-dependent epimerase/dehydratase" evidence="2">
    <location>
        <begin position="3"/>
        <end position="223"/>
    </location>
</feature>
<dbReference type="Pfam" id="PF08338">
    <property type="entry name" value="DUF1731"/>
    <property type="match status" value="1"/>
</dbReference>
<dbReference type="EMBL" id="AJTX02000008">
    <property type="protein sequence ID" value="KKI98441.1"/>
    <property type="molecule type" value="Genomic_DNA"/>
</dbReference>
<dbReference type="OrthoDB" id="9801773at2"/>
<proteinExistence type="inferred from homology"/>
<dbReference type="Gene3D" id="3.40.50.720">
    <property type="entry name" value="NAD(P)-binding Rossmann-like Domain"/>
    <property type="match status" value="1"/>
</dbReference>
<organism evidence="4 5">
    <name type="scientific">Prochlorothrix hollandica PCC 9006 = CALU 1027</name>
    <dbReference type="NCBI Taxonomy" id="317619"/>
    <lineage>
        <taxon>Bacteria</taxon>
        <taxon>Bacillati</taxon>
        <taxon>Cyanobacteriota</taxon>
        <taxon>Cyanophyceae</taxon>
        <taxon>Prochlorotrichales</taxon>
        <taxon>Prochlorotrichaceae</taxon>
        <taxon>Prochlorothrix</taxon>
    </lineage>
</organism>
<dbReference type="RefSeq" id="WP_017712933.1">
    <property type="nucleotide sequence ID" value="NZ_KB235938.1"/>
</dbReference>
<dbReference type="InterPro" id="IPR013549">
    <property type="entry name" value="DUF1731"/>
</dbReference>
<feature type="domain" description="DUF1731" evidence="3">
    <location>
        <begin position="258"/>
        <end position="302"/>
    </location>
</feature>
<comment type="caution">
    <text evidence="4">The sequence shown here is derived from an EMBL/GenBank/DDBJ whole genome shotgun (WGS) entry which is preliminary data.</text>
</comment>
<keyword evidence="5" id="KW-1185">Reference proteome</keyword>
<evidence type="ECO:0000256" key="1">
    <source>
        <dbReference type="ARBA" id="ARBA00009353"/>
    </source>
</evidence>
<reference evidence="4" key="1">
    <citation type="submission" date="2012-04" db="EMBL/GenBank/DDBJ databases">
        <authorList>
            <person name="Borisov I.G."/>
            <person name="Ivanikova N.V."/>
            <person name="Pinevich A.V."/>
        </authorList>
    </citation>
    <scope>NUCLEOTIDE SEQUENCE</scope>
    <source>
        <strain evidence="4">CALU 1027</strain>
    </source>
</reference>
<dbReference type="SUPFAM" id="SSF51735">
    <property type="entry name" value="NAD(P)-binding Rossmann-fold domains"/>
    <property type="match status" value="1"/>
</dbReference>
<dbReference type="InterPro" id="IPR001509">
    <property type="entry name" value="Epimerase_deHydtase"/>
</dbReference>
<dbReference type="Proteomes" id="UP000034681">
    <property type="component" value="Unassembled WGS sequence"/>
</dbReference>
<dbReference type="InterPro" id="IPR010099">
    <property type="entry name" value="SDR39U1"/>
</dbReference>
<dbReference type="Pfam" id="PF01370">
    <property type="entry name" value="Epimerase"/>
    <property type="match status" value="1"/>
</dbReference>
<gene>
    <name evidence="4" type="ORF">PROH_18470</name>
</gene>
<sequence length="307" mass="32722">MKVAVTGATGFVGSRLVPCLVEAGHSVLVLSRSPHKAQTLFAPQGAAVTVVGYQPTQAGDWQQSLGGCGGVINLAGDPIADSRWTTAKKQQILQSRLLGTQRLVEAIAQASPPPPVLVSASAIGFYGSSETATFHETSASGSDFLAEVCRGWEQAAEAATAQGIRVALVRIGIVVGPGGGAIEKMLLPFRLFGGGPLGTGQQWFSWIHRDDLVQLLMRALTDDQWEGVYNGTAPNPVRMQELCEVLGRVIRRPSWLPVPEFALELLLGEGAQVVLQGQQVLPTRTLSTGFEFQYPQLEQALGQFLQP</sequence>